<dbReference type="InterPro" id="IPR036322">
    <property type="entry name" value="WD40_repeat_dom_sf"/>
</dbReference>
<feature type="region of interest" description="Disordered" evidence="12">
    <location>
        <begin position="112"/>
        <end position="153"/>
    </location>
</feature>
<accession>A0A6A4VBA6</accession>
<protein>
    <submittedName>
        <fullName evidence="14">Prolactin regulatory element-binding protein</fullName>
    </submittedName>
</protein>
<dbReference type="GO" id="GO:0006888">
    <property type="term" value="P:endoplasmic reticulum to Golgi vesicle-mediated transport"/>
    <property type="evidence" value="ECO:0007669"/>
    <property type="project" value="TreeGrafter"/>
</dbReference>
<dbReference type="GO" id="GO:0005085">
    <property type="term" value="F:guanyl-nucleotide exchange factor activity"/>
    <property type="evidence" value="ECO:0007669"/>
    <property type="project" value="InterPro"/>
</dbReference>
<dbReference type="InterPro" id="IPR015943">
    <property type="entry name" value="WD40/YVTN_repeat-like_dom_sf"/>
</dbReference>
<organism evidence="14 15">
    <name type="scientific">Amphibalanus amphitrite</name>
    <name type="common">Striped barnacle</name>
    <name type="synonym">Balanus amphitrite</name>
    <dbReference type="NCBI Taxonomy" id="1232801"/>
    <lineage>
        <taxon>Eukaryota</taxon>
        <taxon>Metazoa</taxon>
        <taxon>Ecdysozoa</taxon>
        <taxon>Arthropoda</taxon>
        <taxon>Crustacea</taxon>
        <taxon>Multicrustacea</taxon>
        <taxon>Cirripedia</taxon>
        <taxon>Thoracica</taxon>
        <taxon>Thoracicalcarea</taxon>
        <taxon>Balanomorpha</taxon>
        <taxon>Balanoidea</taxon>
        <taxon>Balanidae</taxon>
        <taxon>Amphibalaninae</taxon>
        <taxon>Amphibalanus</taxon>
    </lineage>
</organism>
<keyword evidence="3 11" id="KW-0853">WD repeat</keyword>
<dbReference type="GO" id="GO:0003400">
    <property type="term" value="P:regulation of COPII vesicle coating"/>
    <property type="evidence" value="ECO:0007669"/>
    <property type="project" value="TreeGrafter"/>
</dbReference>
<evidence type="ECO:0000256" key="13">
    <source>
        <dbReference type="SAM" id="Phobius"/>
    </source>
</evidence>
<dbReference type="PROSITE" id="PS00678">
    <property type="entry name" value="WD_REPEATS_1"/>
    <property type="match status" value="1"/>
</dbReference>
<keyword evidence="8" id="KW-0653">Protein transport</keyword>
<gene>
    <name evidence="14" type="primary">Preb_0</name>
    <name evidence="14" type="ORF">FJT64_008648</name>
</gene>
<dbReference type="PROSITE" id="PS50082">
    <property type="entry name" value="WD_REPEATS_2"/>
    <property type="match status" value="1"/>
</dbReference>
<dbReference type="InterPro" id="IPR045260">
    <property type="entry name" value="Sec12-like"/>
</dbReference>
<comment type="caution">
    <text evidence="14">The sequence shown here is derived from an EMBL/GenBank/DDBJ whole genome shotgun (WGS) entry which is preliminary data.</text>
</comment>
<feature type="repeat" description="WD" evidence="11">
    <location>
        <begin position="212"/>
        <end position="253"/>
    </location>
</feature>
<evidence type="ECO:0000256" key="2">
    <source>
        <dbReference type="ARBA" id="ARBA00022448"/>
    </source>
</evidence>
<evidence type="ECO:0000256" key="8">
    <source>
        <dbReference type="ARBA" id="ARBA00022927"/>
    </source>
</evidence>
<evidence type="ECO:0000256" key="12">
    <source>
        <dbReference type="SAM" id="MobiDB-lite"/>
    </source>
</evidence>
<evidence type="ECO:0000256" key="11">
    <source>
        <dbReference type="PROSITE-ProRule" id="PRU00221"/>
    </source>
</evidence>
<dbReference type="PANTHER" id="PTHR23284:SF0">
    <property type="entry name" value="PROLACTIN REGULATORY ELEMENT-BINDING PROTEIN"/>
    <property type="match status" value="1"/>
</dbReference>
<dbReference type="InterPro" id="IPR019775">
    <property type="entry name" value="WD40_repeat_CS"/>
</dbReference>
<proteinExistence type="predicted"/>
<keyword evidence="9 13" id="KW-1133">Transmembrane helix</keyword>
<keyword evidence="5" id="KW-0677">Repeat</keyword>
<dbReference type="Gene3D" id="2.130.10.10">
    <property type="entry name" value="YVTN repeat-like/Quinoprotein amine dehydrogenase"/>
    <property type="match status" value="1"/>
</dbReference>
<sequence>MPEDENPTGELLAKVSFPLYTIKALSGQHILVAGGGGSAKTGVANGFQIFELTYSGRQTEAEEVAWHETGDRAIMNCTTFTHGRREMLAAGLDDDLQMYQISRKLVDEDNQGHVLPDEEKFAQTRKRRKSESLSNSQEGRFFRKRRHPSGNMRIGFDITKQESVRTDFNSKGDDSFQKVVRVSLDRTFLVTGGCDGHLRIWKFPGLTKLRDLKAHAKEIDDVDISPSGTRIVSIGKDNKCNVWNTKDGKKAAQLDFDPPQDGCKYMFKKCRFGIVEGDKNNFCLFTLHNPISSSRKPGYIVKWNTTTYVPEKTATVTGSLSALAVSDDGRFLAVGSMESGSVTIFISYSLRPLKTVDSAHHTFVTGLEFLPSGEAARAVTGNSDASVVSISVDNQVKIHHVAQRGTISVLAASLIVIVVMVATFIGCSMLGL</sequence>
<dbReference type="PROSITE" id="PS50294">
    <property type="entry name" value="WD_REPEATS_REGION"/>
    <property type="match status" value="1"/>
</dbReference>
<evidence type="ECO:0000256" key="10">
    <source>
        <dbReference type="ARBA" id="ARBA00023136"/>
    </source>
</evidence>
<dbReference type="SMART" id="SM00320">
    <property type="entry name" value="WD40"/>
    <property type="match status" value="4"/>
</dbReference>
<feature type="transmembrane region" description="Helical" evidence="13">
    <location>
        <begin position="407"/>
        <end position="431"/>
    </location>
</feature>
<dbReference type="InterPro" id="IPR001680">
    <property type="entry name" value="WD40_rpt"/>
</dbReference>
<dbReference type="Proteomes" id="UP000440578">
    <property type="component" value="Unassembled WGS sequence"/>
</dbReference>
<dbReference type="SUPFAM" id="SSF50978">
    <property type="entry name" value="WD40 repeat-like"/>
    <property type="match status" value="1"/>
</dbReference>
<keyword evidence="15" id="KW-1185">Reference proteome</keyword>
<dbReference type="Pfam" id="PF00400">
    <property type="entry name" value="WD40"/>
    <property type="match status" value="2"/>
</dbReference>
<dbReference type="EMBL" id="VIIS01001736">
    <property type="protein sequence ID" value="KAF0293587.1"/>
    <property type="molecule type" value="Genomic_DNA"/>
</dbReference>
<dbReference type="GO" id="GO:0015031">
    <property type="term" value="P:protein transport"/>
    <property type="evidence" value="ECO:0007669"/>
    <property type="project" value="UniProtKB-KW"/>
</dbReference>
<feature type="compositionally biased region" description="Basic and acidic residues" evidence="12">
    <location>
        <begin position="112"/>
        <end position="122"/>
    </location>
</feature>
<dbReference type="PANTHER" id="PTHR23284">
    <property type="entry name" value="PROLACTIN REGULATORY ELEMENT BINDING PROTEIN"/>
    <property type="match status" value="1"/>
</dbReference>
<evidence type="ECO:0000313" key="15">
    <source>
        <dbReference type="Proteomes" id="UP000440578"/>
    </source>
</evidence>
<evidence type="ECO:0000313" key="14">
    <source>
        <dbReference type="EMBL" id="KAF0293587.1"/>
    </source>
</evidence>
<reference evidence="14 15" key="1">
    <citation type="submission" date="2019-07" db="EMBL/GenBank/DDBJ databases">
        <title>Draft genome assembly of a fouling barnacle, Amphibalanus amphitrite (Darwin, 1854): The first reference genome for Thecostraca.</title>
        <authorList>
            <person name="Kim W."/>
        </authorList>
    </citation>
    <scope>NUCLEOTIDE SEQUENCE [LARGE SCALE GENOMIC DNA]</scope>
    <source>
        <strain evidence="14">SNU_AA5</strain>
        <tissue evidence="14">Soma without cirri and trophi</tissue>
    </source>
</reference>
<evidence type="ECO:0000256" key="3">
    <source>
        <dbReference type="ARBA" id="ARBA00022574"/>
    </source>
</evidence>
<keyword evidence="2" id="KW-0813">Transport</keyword>
<keyword evidence="6" id="KW-0256">Endoplasmic reticulum</keyword>
<evidence type="ECO:0000256" key="6">
    <source>
        <dbReference type="ARBA" id="ARBA00022824"/>
    </source>
</evidence>
<keyword evidence="7" id="KW-0931">ER-Golgi transport</keyword>
<dbReference type="GO" id="GO:0005789">
    <property type="term" value="C:endoplasmic reticulum membrane"/>
    <property type="evidence" value="ECO:0007669"/>
    <property type="project" value="UniProtKB-SubCell"/>
</dbReference>
<keyword evidence="10 13" id="KW-0472">Membrane</keyword>
<name>A0A6A4VBA6_AMPAM</name>
<keyword evidence="4 13" id="KW-0812">Transmembrane</keyword>
<evidence type="ECO:0000256" key="1">
    <source>
        <dbReference type="ARBA" id="ARBA00004389"/>
    </source>
</evidence>
<evidence type="ECO:0000256" key="7">
    <source>
        <dbReference type="ARBA" id="ARBA00022892"/>
    </source>
</evidence>
<dbReference type="OrthoDB" id="2013972at2759"/>
<dbReference type="AlphaFoldDB" id="A0A6A4VBA6"/>
<comment type="subcellular location">
    <subcellularLocation>
        <location evidence="1">Endoplasmic reticulum membrane</location>
        <topology evidence="1">Single-pass membrane protein</topology>
    </subcellularLocation>
</comment>
<evidence type="ECO:0000256" key="4">
    <source>
        <dbReference type="ARBA" id="ARBA00022692"/>
    </source>
</evidence>
<evidence type="ECO:0000256" key="5">
    <source>
        <dbReference type="ARBA" id="ARBA00022737"/>
    </source>
</evidence>
<evidence type="ECO:0000256" key="9">
    <source>
        <dbReference type="ARBA" id="ARBA00022989"/>
    </source>
</evidence>